<comment type="caution">
    <text evidence="3">The sequence shown here is derived from an EMBL/GenBank/DDBJ whole genome shotgun (WGS) entry which is preliminary data.</text>
</comment>
<dbReference type="Gene3D" id="3.40.190.10">
    <property type="entry name" value="Periplasmic binding protein-like II"/>
    <property type="match status" value="1"/>
</dbReference>
<dbReference type="CDD" id="cd13578">
    <property type="entry name" value="PBP2_Bug27"/>
    <property type="match status" value="1"/>
</dbReference>
<proteinExistence type="inferred from homology"/>
<dbReference type="Pfam" id="PF03401">
    <property type="entry name" value="TctC"/>
    <property type="match status" value="1"/>
</dbReference>
<dbReference type="PANTHER" id="PTHR42928:SF5">
    <property type="entry name" value="BLR1237 PROTEIN"/>
    <property type="match status" value="1"/>
</dbReference>
<reference evidence="3 4" key="1">
    <citation type="submission" date="2019-02" db="EMBL/GenBank/DDBJ databases">
        <title>Genomic Encyclopedia of Type Strains, Phase IV (KMG-IV): sequencing the most valuable type-strain genomes for metagenomic binning, comparative biology and taxonomic classification.</title>
        <authorList>
            <person name="Goeker M."/>
        </authorList>
    </citation>
    <scope>NUCLEOTIDE SEQUENCE [LARGE SCALE GENOMIC DNA]</scope>
    <source>
        <strain evidence="3 4">K24</strain>
    </source>
</reference>
<dbReference type="RefSeq" id="WP_165404665.1">
    <property type="nucleotide sequence ID" value="NZ_SGXC01000002.1"/>
</dbReference>
<dbReference type="Gene3D" id="3.40.190.150">
    <property type="entry name" value="Bordetella uptake gene, domain 1"/>
    <property type="match status" value="1"/>
</dbReference>
<evidence type="ECO:0000313" key="4">
    <source>
        <dbReference type="Proteomes" id="UP000292445"/>
    </source>
</evidence>
<keyword evidence="2" id="KW-0732">Signal</keyword>
<accession>A0A4Q7NF71</accession>
<sequence>MIFKNLLAAALGGMLLATPAARADDAFPSRPSRLIVPYTPGGNTDLLGRVVAQGLSQVWGQSVVVENKPGAAGTIGVEMVAKSRPDGYTTVLGSFGNILVARSLYKSLSYDPAKDLEPVVLLATPPVVLVANEKMPFDDVKGLIEYARRNPGKLNYGSSGNGSSNHLFGELFASMAGVKLTHVPYKGSGPSVSDTISGQIQLNFAPFPLVREHIKGGKLKALAVTSAKRSPVLPDVPTVAEAGLPGYEAVGWFGLMAPAGTPKAVLDRINRDVNQVLKSPAIRENLASEGAEPAGGSVDDARRSIAEGERKWGGLVEKLNIQL</sequence>
<name>A0A4Q7NF71_9BURK</name>
<evidence type="ECO:0000256" key="1">
    <source>
        <dbReference type="ARBA" id="ARBA00006987"/>
    </source>
</evidence>
<dbReference type="InterPro" id="IPR042100">
    <property type="entry name" value="Bug_dom1"/>
</dbReference>
<gene>
    <name evidence="3" type="ORF">EV675_3940</name>
</gene>
<dbReference type="AlphaFoldDB" id="A0A4Q7NF71"/>
<evidence type="ECO:0000256" key="2">
    <source>
        <dbReference type="SAM" id="SignalP"/>
    </source>
</evidence>
<organism evidence="3 4">
    <name type="scientific">Pigmentiphaga kullae</name>
    <dbReference type="NCBI Taxonomy" id="151784"/>
    <lineage>
        <taxon>Bacteria</taxon>
        <taxon>Pseudomonadati</taxon>
        <taxon>Pseudomonadota</taxon>
        <taxon>Betaproteobacteria</taxon>
        <taxon>Burkholderiales</taxon>
        <taxon>Alcaligenaceae</taxon>
        <taxon>Pigmentiphaga</taxon>
    </lineage>
</organism>
<keyword evidence="3" id="KW-0675">Receptor</keyword>
<dbReference type="InterPro" id="IPR005064">
    <property type="entry name" value="BUG"/>
</dbReference>
<protein>
    <submittedName>
        <fullName evidence="3">Tripartite-type tricarboxylate transporter receptor subunit TctC</fullName>
    </submittedName>
</protein>
<keyword evidence="4" id="KW-1185">Reference proteome</keyword>
<dbReference type="PIRSF" id="PIRSF017082">
    <property type="entry name" value="YflP"/>
    <property type="match status" value="1"/>
</dbReference>
<dbReference type="SUPFAM" id="SSF53850">
    <property type="entry name" value="Periplasmic binding protein-like II"/>
    <property type="match status" value="1"/>
</dbReference>
<feature type="signal peptide" evidence="2">
    <location>
        <begin position="1"/>
        <end position="23"/>
    </location>
</feature>
<evidence type="ECO:0000313" key="3">
    <source>
        <dbReference type="EMBL" id="RZS81317.1"/>
    </source>
</evidence>
<dbReference type="EMBL" id="SGXC01000002">
    <property type="protein sequence ID" value="RZS81317.1"/>
    <property type="molecule type" value="Genomic_DNA"/>
</dbReference>
<dbReference type="PANTHER" id="PTHR42928">
    <property type="entry name" value="TRICARBOXYLATE-BINDING PROTEIN"/>
    <property type="match status" value="1"/>
</dbReference>
<feature type="chain" id="PRO_5020913360" evidence="2">
    <location>
        <begin position="24"/>
        <end position="323"/>
    </location>
</feature>
<dbReference type="Proteomes" id="UP000292445">
    <property type="component" value="Unassembled WGS sequence"/>
</dbReference>
<comment type="similarity">
    <text evidence="1">Belongs to the UPF0065 (bug) family.</text>
</comment>